<keyword evidence="5" id="KW-0735">Signal-anchor</keyword>
<evidence type="ECO:0000313" key="9">
    <source>
        <dbReference type="Proteomes" id="UP000050795"/>
    </source>
</evidence>
<sequence>MIPWRLIRSALLLFLSVLLLIQFLRYMGHYFSNDKPYKVVSNFRPPPNHFNLPENNQPDYWKLPLNENIQVSYRVHGFYYAWYDAPKISSNNKHYSTNDIMNNNNWTHWNHPRLRHWNAKVAIGYSTEPHYPPYLIASSFYPKLGPYSSKSQSIIHSHMKMVKFAGIGVLVVSWYPPGMADDNGKPVDDLILPLLNIANKYAIKICLHLEPYAKRDISTIVRDLKYIHTKGYTSHPAYYRVLVESDTNPSVTLPVVYVYDSYRIKPSQWKQILQPGEEATNDCKSLSESGFNGGYTYFVGHKISEASSPDVWSNLKQQCSEYKVGFYPSVGPGYHDLSVRPWNGAASKERESGDTYVRVFNQALNSQPDGIGIVSFNEWHEGTQIEPAKPFKWSGYLTESRVYMDYTPYSPEFYLRLTRLLVNKYEHYTNLPAYYRQTNESELQELDSLITNEGYVQQNLP</sequence>
<evidence type="ECO:0000256" key="1">
    <source>
        <dbReference type="ARBA" id="ARBA00004323"/>
    </source>
</evidence>
<evidence type="ECO:0000256" key="3">
    <source>
        <dbReference type="ARBA" id="ARBA00022692"/>
    </source>
</evidence>
<dbReference type="GO" id="GO:0004559">
    <property type="term" value="F:alpha-mannosidase activity"/>
    <property type="evidence" value="ECO:0007669"/>
    <property type="project" value="TreeGrafter"/>
</dbReference>
<keyword evidence="4" id="KW-0378">Hydrolase</keyword>
<keyword evidence="7" id="KW-0333">Golgi apparatus</keyword>
<dbReference type="Gene3D" id="3.20.20.80">
    <property type="entry name" value="Glycosidases"/>
    <property type="match status" value="1"/>
</dbReference>
<comment type="subcellular location">
    <subcellularLocation>
        <location evidence="1">Golgi apparatus membrane</location>
        <topology evidence="1">Single-pass type II membrane protein</topology>
    </subcellularLocation>
</comment>
<keyword evidence="6" id="KW-1133">Transmembrane helix</keyword>
<evidence type="ECO:0000256" key="8">
    <source>
        <dbReference type="ARBA" id="ARBA00023136"/>
    </source>
</evidence>
<keyword evidence="8" id="KW-0472">Membrane</keyword>
<dbReference type="CDD" id="cd11574">
    <property type="entry name" value="GH99"/>
    <property type="match status" value="1"/>
</dbReference>
<keyword evidence="9" id="KW-1185">Reference proteome</keyword>
<comment type="similarity">
    <text evidence="2">Belongs to the glycosyl hydrolase 99 family.</text>
</comment>
<accession>A0AA85J6P9</accession>
<dbReference type="GO" id="GO:0000139">
    <property type="term" value="C:Golgi membrane"/>
    <property type="evidence" value="ECO:0007669"/>
    <property type="project" value="UniProtKB-SubCell"/>
</dbReference>
<organism evidence="9 10">
    <name type="scientific">Trichobilharzia regenti</name>
    <name type="common">Nasal bird schistosome</name>
    <dbReference type="NCBI Taxonomy" id="157069"/>
    <lineage>
        <taxon>Eukaryota</taxon>
        <taxon>Metazoa</taxon>
        <taxon>Spiralia</taxon>
        <taxon>Lophotrochozoa</taxon>
        <taxon>Platyhelminthes</taxon>
        <taxon>Trematoda</taxon>
        <taxon>Digenea</taxon>
        <taxon>Strigeidida</taxon>
        <taxon>Schistosomatoidea</taxon>
        <taxon>Schistosomatidae</taxon>
        <taxon>Trichobilharzia</taxon>
    </lineage>
</organism>
<evidence type="ECO:0000256" key="5">
    <source>
        <dbReference type="ARBA" id="ARBA00022968"/>
    </source>
</evidence>
<reference evidence="10" key="2">
    <citation type="submission" date="2023-11" db="UniProtKB">
        <authorList>
            <consortium name="WormBaseParasite"/>
        </authorList>
    </citation>
    <scope>IDENTIFICATION</scope>
</reference>
<dbReference type="InterPro" id="IPR026071">
    <property type="entry name" value="Glyco_Hydrolase_99"/>
</dbReference>
<evidence type="ECO:0000256" key="4">
    <source>
        <dbReference type="ARBA" id="ARBA00022801"/>
    </source>
</evidence>
<protein>
    <submittedName>
        <fullName evidence="10">Uncharacterized protein</fullName>
    </submittedName>
</protein>
<name>A0AA85J6P9_TRIRE</name>
<keyword evidence="3" id="KW-0812">Transmembrane</keyword>
<evidence type="ECO:0000256" key="7">
    <source>
        <dbReference type="ARBA" id="ARBA00023034"/>
    </source>
</evidence>
<dbReference type="PANTHER" id="PTHR13572:SF4">
    <property type="entry name" value="RE57134P"/>
    <property type="match status" value="1"/>
</dbReference>
<dbReference type="WBParaSite" id="TREG1_129940.1">
    <property type="protein sequence ID" value="TREG1_129940.1"/>
    <property type="gene ID" value="TREG1_129940"/>
</dbReference>
<evidence type="ECO:0000256" key="2">
    <source>
        <dbReference type="ARBA" id="ARBA00009559"/>
    </source>
</evidence>
<dbReference type="Pfam" id="PF16317">
    <property type="entry name" value="Glyco_hydro_99"/>
    <property type="match status" value="1"/>
</dbReference>
<dbReference type="PANTHER" id="PTHR13572">
    <property type="entry name" value="ENDO-ALPHA-1,2-MANNOSIDASE"/>
    <property type="match status" value="1"/>
</dbReference>
<dbReference type="AlphaFoldDB" id="A0AA85J6P9"/>
<evidence type="ECO:0000313" key="10">
    <source>
        <dbReference type="WBParaSite" id="TREG1_129940.1"/>
    </source>
</evidence>
<dbReference type="Proteomes" id="UP000050795">
    <property type="component" value="Unassembled WGS sequence"/>
</dbReference>
<reference evidence="9" key="1">
    <citation type="submission" date="2022-06" db="EMBL/GenBank/DDBJ databases">
        <authorList>
            <person name="Berger JAMES D."/>
            <person name="Berger JAMES D."/>
        </authorList>
    </citation>
    <scope>NUCLEOTIDE SEQUENCE [LARGE SCALE GENOMIC DNA]</scope>
</reference>
<evidence type="ECO:0000256" key="6">
    <source>
        <dbReference type="ARBA" id="ARBA00022989"/>
    </source>
</evidence>
<proteinExistence type="inferred from homology"/>